<keyword evidence="3 10" id="KW-0716">Sensory transduction</keyword>
<name>A0A2I4PH19_ADELI</name>
<dbReference type="Pfam" id="PF02949">
    <property type="entry name" value="7tm_6"/>
    <property type="match status" value="1"/>
</dbReference>
<comment type="similarity">
    <text evidence="10">Belongs to the insect chemoreceptor superfamily. Heteromeric odorant receptor channel (TC 1.A.69) family.</text>
</comment>
<evidence type="ECO:0000256" key="5">
    <source>
        <dbReference type="ARBA" id="ARBA00022725"/>
    </source>
</evidence>
<dbReference type="PANTHER" id="PTHR21137">
    <property type="entry name" value="ODORANT RECEPTOR"/>
    <property type="match status" value="1"/>
</dbReference>
<evidence type="ECO:0000256" key="2">
    <source>
        <dbReference type="ARBA" id="ARBA00022475"/>
    </source>
</evidence>
<evidence type="ECO:0000256" key="10">
    <source>
        <dbReference type="RuleBase" id="RU351113"/>
    </source>
</evidence>
<proteinExistence type="evidence at transcript level"/>
<feature type="transmembrane region" description="Helical" evidence="10">
    <location>
        <begin position="144"/>
        <end position="165"/>
    </location>
</feature>
<evidence type="ECO:0000256" key="6">
    <source>
        <dbReference type="ARBA" id="ARBA00022989"/>
    </source>
</evidence>
<evidence type="ECO:0000256" key="7">
    <source>
        <dbReference type="ARBA" id="ARBA00023136"/>
    </source>
</evidence>
<feature type="transmembrane region" description="Helical" evidence="10">
    <location>
        <begin position="200"/>
        <end position="227"/>
    </location>
</feature>
<dbReference type="GO" id="GO:0005886">
    <property type="term" value="C:plasma membrane"/>
    <property type="evidence" value="ECO:0007669"/>
    <property type="project" value="UniProtKB-SubCell"/>
</dbReference>
<dbReference type="AlphaFoldDB" id="A0A2I4PH19"/>
<dbReference type="GO" id="GO:0004984">
    <property type="term" value="F:olfactory receptor activity"/>
    <property type="evidence" value="ECO:0007669"/>
    <property type="project" value="InterPro"/>
</dbReference>
<feature type="transmembrane region" description="Helical" evidence="10">
    <location>
        <begin position="44"/>
        <end position="64"/>
    </location>
</feature>
<keyword evidence="2" id="KW-1003">Cell membrane</keyword>
<feature type="transmembrane region" description="Helical" evidence="10">
    <location>
        <begin position="84"/>
        <end position="103"/>
    </location>
</feature>
<organism evidence="11">
    <name type="scientific">Adelphocoris lineolatus</name>
    <name type="common">Alfalfa plant bug</name>
    <dbReference type="NCBI Taxonomy" id="236346"/>
    <lineage>
        <taxon>Eukaryota</taxon>
        <taxon>Metazoa</taxon>
        <taxon>Ecdysozoa</taxon>
        <taxon>Arthropoda</taxon>
        <taxon>Hexapoda</taxon>
        <taxon>Insecta</taxon>
        <taxon>Pterygota</taxon>
        <taxon>Neoptera</taxon>
        <taxon>Paraneoptera</taxon>
        <taxon>Hemiptera</taxon>
        <taxon>Heteroptera</taxon>
        <taxon>Panheteroptera</taxon>
        <taxon>Cimicomorpha</taxon>
        <taxon>Miridae</taxon>
        <taxon>Mirini</taxon>
        <taxon>Adelphocoris</taxon>
    </lineage>
</organism>
<dbReference type="GO" id="GO:0007165">
    <property type="term" value="P:signal transduction"/>
    <property type="evidence" value="ECO:0007669"/>
    <property type="project" value="UniProtKB-KW"/>
</dbReference>
<evidence type="ECO:0000256" key="1">
    <source>
        <dbReference type="ARBA" id="ARBA00004651"/>
    </source>
</evidence>
<keyword evidence="8 10" id="KW-0675">Receptor</keyword>
<comment type="caution">
    <text evidence="10">Lacks conserved residue(s) required for the propagation of feature annotation.</text>
</comment>
<dbReference type="PANTHER" id="PTHR21137:SF35">
    <property type="entry name" value="ODORANT RECEPTOR 19A-RELATED"/>
    <property type="match status" value="1"/>
</dbReference>
<dbReference type="GO" id="GO:0005549">
    <property type="term" value="F:odorant binding"/>
    <property type="evidence" value="ECO:0007669"/>
    <property type="project" value="InterPro"/>
</dbReference>
<reference evidence="11" key="1">
    <citation type="submission" date="2016-01" db="EMBL/GenBank/DDBJ databases">
        <title>Candidate chemosensory genes identified in Adelphocoris lineolatus (Goeze) (Hemiptera: Miridae) by antennal transcriptome analysis.</title>
        <authorList>
            <person name="Xiao Y."/>
        </authorList>
    </citation>
    <scope>NUCLEOTIDE SEQUENCE</scope>
</reference>
<dbReference type="EMBL" id="KU523622">
    <property type="protein sequence ID" value="APZ81444.1"/>
    <property type="molecule type" value="mRNA"/>
</dbReference>
<evidence type="ECO:0000313" key="11">
    <source>
        <dbReference type="EMBL" id="APZ81444.1"/>
    </source>
</evidence>
<evidence type="ECO:0000256" key="3">
    <source>
        <dbReference type="ARBA" id="ARBA00022606"/>
    </source>
</evidence>
<keyword evidence="6 10" id="KW-1133">Transmembrane helix</keyword>
<evidence type="ECO:0000256" key="9">
    <source>
        <dbReference type="ARBA" id="ARBA00023224"/>
    </source>
</evidence>
<comment type="subcellular location">
    <subcellularLocation>
        <location evidence="1 10">Cell membrane</location>
        <topology evidence="1 10">Multi-pass membrane protein</topology>
    </subcellularLocation>
</comment>
<keyword evidence="9 10" id="KW-0807">Transducer</keyword>
<evidence type="ECO:0000256" key="8">
    <source>
        <dbReference type="ARBA" id="ARBA00023170"/>
    </source>
</evidence>
<accession>A0A2I4PH19</accession>
<evidence type="ECO:0000256" key="4">
    <source>
        <dbReference type="ARBA" id="ARBA00022692"/>
    </source>
</evidence>
<keyword evidence="4 10" id="KW-0812">Transmembrane</keyword>
<keyword evidence="5 10" id="KW-0552">Olfaction</keyword>
<keyword evidence="7 10" id="KW-0472">Membrane</keyword>
<feature type="transmembrane region" description="Helical" evidence="10">
    <location>
        <begin position="309"/>
        <end position="327"/>
    </location>
</feature>
<protein>
    <recommendedName>
        <fullName evidence="10">Odorant receptor</fullName>
    </recommendedName>
</protein>
<sequence length="440" mass="50490">MSFFLDYCDKLEKKRDATVKKFIRDNYSILLQAGTIDMNLSRKYVFWSCLLAIFNYAVLANQDWMLLYSTFLLKDDFETASGDLNYFLLISVSIGFLCNFHYYREDFLDGCKIMSGGLFQYADHMKETEDMIKFRKHMRFQRNLLIALAIYVCNIGGIVVLGPVIDDYTGHGFNGTYDENGVNRRLPVPLFLPFESINGIGYLTALGMTTISGTVTCAVIGGASFLFSTFSHQILTELKILSCSIKAISSRALKMYCRIHNVSKKSVDRKTLYSNPMFQDCITECIKENIKHYTNIAECMEVVERFVKIPVFLSFLIVTLAIGLSMMKLNEDIVRIGSSVSFASVAIGEILNMLSVAVNGEHFLTLSHEVNWEIYFTPWYKFNLKNKKMIRQFLQSTQNELYLSAWIVRFDMEMFASVVNSAYSFFNFLKLSKTINVEEM</sequence>
<dbReference type="InterPro" id="IPR004117">
    <property type="entry name" value="7tm6_olfct_rcpt"/>
</dbReference>